<evidence type="ECO:0000256" key="6">
    <source>
        <dbReference type="ARBA" id="ARBA00070406"/>
    </source>
</evidence>
<dbReference type="HOGENOM" id="CLU_062618_5_2_11"/>
<dbReference type="Gene3D" id="3.30.450.40">
    <property type="match status" value="1"/>
</dbReference>
<feature type="domain" description="HTH iclR-type" evidence="7">
    <location>
        <begin position="8"/>
        <end position="68"/>
    </location>
</feature>
<dbReference type="KEGG" id="tbi:Tbis_1748"/>
<dbReference type="GO" id="GO:0045892">
    <property type="term" value="P:negative regulation of DNA-templated transcription"/>
    <property type="evidence" value="ECO:0007669"/>
    <property type="project" value="TreeGrafter"/>
</dbReference>
<organism evidence="9 10">
    <name type="scientific">Thermobispora bispora (strain ATCC 19993 / DSM 43833 / CBS 139.67 / JCM 10125 / KCTC 9307 / NBRC 14880 / R51)</name>
    <dbReference type="NCBI Taxonomy" id="469371"/>
    <lineage>
        <taxon>Bacteria</taxon>
        <taxon>Bacillati</taxon>
        <taxon>Actinomycetota</taxon>
        <taxon>Actinomycetes</taxon>
        <taxon>Streptosporangiales</taxon>
        <taxon>Streptosporangiaceae</taxon>
        <taxon>Thermobispora</taxon>
    </lineage>
</organism>
<dbReference type="Pfam" id="PF01614">
    <property type="entry name" value="IclR_C"/>
    <property type="match status" value="1"/>
</dbReference>
<keyword evidence="4" id="KW-0804">Transcription</keyword>
<dbReference type="STRING" id="469371.Tbis_1748"/>
<dbReference type="InterPro" id="IPR014757">
    <property type="entry name" value="Tscrpt_reg_IclR_C"/>
</dbReference>
<dbReference type="PANTHER" id="PTHR30136:SF24">
    <property type="entry name" value="HTH-TYPE TRANSCRIPTIONAL REPRESSOR ALLR"/>
    <property type="match status" value="1"/>
</dbReference>
<dbReference type="RefSeq" id="WP_013131994.1">
    <property type="nucleotide sequence ID" value="NC_014165.1"/>
</dbReference>
<dbReference type="SMART" id="SM00346">
    <property type="entry name" value="HTH_ICLR"/>
    <property type="match status" value="1"/>
</dbReference>
<proteinExistence type="predicted"/>
<dbReference type="SUPFAM" id="SSF55781">
    <property type="entry name" value="GAF domain-like"/>
    <property type="match status" value="1"/>
</dbReference>
<evidence type="ECO:0000313" key="10">
    <source>
        <dbReference type="Proteomes" id="UP000006640"/>
    </source>
</evidence>
<dbReference type="FunFam" id="1.10.10.10:FF:000056">
    <property type="entry name" value="IclR family transcriptional regulator"/>
    <property type="match status" value="1"/>
</dbReference>
<dbReference type="GO" id="GO:0006071">
    <property type="term" value="P:glycerol metabolic process"/>
    <property type="evidence" value="ECO:0007669"/>
    <property type="project" value="UniProtKB-KW"/>
</dbReference>
<evidence type="ECO:0000256" key="5">
    <source>
        <dbReference type="ARBA" id="ARBA00058938"/>
    </source>
</evidence>
<evidence type="ECO:0000256" key="4">
    <source>
        <dbReference type="ARBA" id="ARBA00023163"/>
    </source>
</evidence>
<dbReference type="InterPro" id="IPR050707">
    <property type="entry name" value="HTH_MetabolicPath_Reg"/>
</dbReference>
<evidence type="ECO:0000259" key="8">
    <source>
        <dbReference type="PROSITE" id="PS51078"/>
    </source>
</evidence>
<reference evidence="9 10" key="1">
    <citation type="submission" date="2010-01" db="EMBL/GenBank/DDBJ databases">
        <title>The complete genome of Thermobispora bispora DSM 43833.</title>
        <authorList>
            <consortium name="US DOE Joint Genome Institute (JGI-PGF)"/>
            <person name="Lucas S."/>
            <person name="Copeland A."/>
            <person name="Lapidus A."/>
            <person name="Glavina del Rio T."/>
            <person name="Dalin E."/>
            <person name="Tice H."/>
            <person name="Bruce D."/>
            <person name="Goodwin L."/>
            <person name="Pitluck S."/>
            <person name="Kyrpides N."/>
            <person name="Mavromatis K."/>
            <person name="Ivanova N."/>
            <person name="Mikhailova N."/>
            <person name="Chertkov O."/>
            <person name="Brettin T."/>
            <person name="Detter J.C."/>
            <person name="Han C."/>
            <person name="Larimer F."/>
            <person name="Land M."/>
            <person name="Hauser L."/>
            <person name="Markowitz V."/>
            <person name="Cheng J.-F."/>
            <person name="Hugenholtz P."/>
            <person name="Woyke T."/>
            <person name="Wu D."/>
            <person name="Jando M."/>
            <person name="Schneider S."/>
            <person name="Klenk H.-P."/>
            <person name="Eisen J.A."/>
        </authorList>
    </citation>
    <scope>NUCLEOTIDE SEQUENCE [LARGE SCALE GENOMIC DNA]</scope>
    <source>
        <strain evidence="10">ATCC 19993 / DSM 43833 / CBS 139.67 / JCM 10125 / KCTC 9307 / NBRC 14880 / R51</strain>
    </source>
</reference>
<dbReference type="InterPro" id="IPR029016">
    <property type="entry name" value="GAF-like_dom_sf"/>
</dbReference>
<dbReference type="PROSITE" id="PS51078">
    <property type="entry name" value="ICLR_ED"/>
    <property type="match status" value="1"/>
</dbReference>
<protein>
    <recommendedName>
        <fullName evidence="6">Glycerol operon regulatory protein</fullName>
    </recommendedName>
</protein>
<feature type="domain" description="IclR-ED" evidence="8">
    <location>
        <begin position="58"/>
        <end position="245"/>
    </location>
</feature>
<dbReference type="eggNOG" id="COG1414">
    <property type="taxonomic scope" value="Bacteria"/>
</dbReference>
<dbReference type="InterPro" id="IPR036388">
    <property type="entry name" value="WH-like_DNA-bd_sf"/>
</dbReference>
<dbReference type="AlphaFoldDB" id="D6YBA1"/>
<dbReference type="InterPro" id="IPR005471">
    <property type="entry name" value="Tscrpt_reg_IclR_N"/>
</dbReference>
<dbReference type="PROSITE" id="PS51077">
    <property type="entry name" value="HTH_ICLR"/>
    <property type="match status" value="1"/>
</dbReference>
<dbReference type="Proteomes" id="UP000006640">
    <property type="component" value="Chromosome"/>
</dbReference>
<dbReference type="Pfam" id="PF09339">
    <property type="entry name" value="HTH_IclR"/>
    <property type="match status" value="1"/>
</dbReference>
<evidence type="ECO:0000256" key="3">
    <source>
        <dbReference type="ARBA" id="ARBA00023125"/>
    </source>
</evidence>
<gene>
    <name evidence="9" type="ordered locus">Tbis_1748</name>
</gene>
<evidence type="ECO:0000256" key="1">
    <source>
        <dbReference type="ARBA" id="ARBA00022798"/>
    </source>
</evidence>
<evidence type="ECO:0000313" key="9">
    <source>
        <dbReference type="EMBL" id="ADG88461.1"/>
    </source>
</evidence>
<name>D6YBA1_THEBD</name>
<dbReference type="GO" id="GO:0003677">
    <property type="term" value="F:DNA binding"/>
    <property type="evidence" value="ECO:0007669"/>
    <property type="project" value="UniProtKB-KW"/>
</dbReference>
<dbReference type="OrthoDB" id="5242615at2"/>
<keyword evidence="1" id="KW-0319">Glycerol metabolism</keyword>
<dbReference type="InterPro" id="IPR036390">
    <property type="entry name" value="WH_DNA-bd_sf"/>
</dbReference>
<dbReference type="SUPFAM" id="SSF46785">
    <property type="entry name" value="Winged helix' DNA-binding domain"/>
    <property type="match status" value="1"/>
</dbReference>
<comment type="function">
    <text evidence="5">May be an activator protein for the gylABX operon.</text>
</comment>
<dbReference type="EMBL" id="CP001874">
    <property type="protein sequence ID" value="ADG88461.1"/>
    <property type="molecule type" value="Genomic_DNA"/>
</dbReference>
<evidence type="ECO:0000256" key="2">
    <source>
        <dbReference type="ARBA" id="ARBA00023015"/>
    </source>
</evidence>
<keyword evidence="2" id="KW-0805">Transcription regulation</keyword>
<dbReference type="Gene3D" id="1.10.10.10">
    <property type="entry name" value="Winged helix-like DNA-binding domain superfamily/Winged helix DNA-binding domain"/>
    <property type="match status" value="1"/>
</dbReference>
<dbReference type="GO" id="GO:0003700">
    <property type="term" value="F:DNA-binding transcription factor activity"/>
    <property type="evidence" value="ECO:0007669"/>
    <property type="project" value="TreeGrafter"/>
</dbReference>
<sequence>MASGPTLIASVQRALHLLDAVASGERPATAKELARAVGLPLPTTYHLLRTLVHEGYLRKLEDGYTLGERLTALTQRGSMLTVLSRVRPIMRAVRDELRGACYLSLYSHGEIKLVDIVDSPEAPRVDLWVGVHEAAHATAFGKCILSGLDAEARRDYLSRHRLTDLTPYTITDVRVLEQRLAPGRDVFDDREEYLLGTACVASPIRAPGLIGAIAVSIPARRYASVAADPTPLHRAARRIARAFAIGS</sequence>
<keyword evidence="3" id="KW-0238">DNA-binding</keyword>
<accession>D6YBA1</accession>
<dbReference type="PANTHER" id="PTHR30136">
    <property type="entry name" value="HELIX-TURN-HELIX TRANSCRIPTIONAL REGULATOR, ICLR FAMILY"/>
    <property type="match status" value="1"/>
</dbReference>
<evidence type="ECO:0000259" key="7">
    <source>
        <dbReference type="PROSITE" id="PS51077"/>
    </source>
</evidence>
<keyword evidence="10" id="KW-1185">Reference proteome</keyword>